<keyword evidence="2" id="KW-1185">Reference proteome</keyword>
<sequence length="197" mass="22423">MAENDSLQILKFVEITHDFDIVVVKYEHLEISEAGDRGHVRYFIVSQVKESKWCFRMFHERYAAIGMKKYGPIKLNTVTARVSCTPIASADLMIASAGWRTQCKAGGLTIMKHDCVGPAPMSIACCVISAHCIIEYVAIVPMERYEKMAFDLDFSLSRSHLTIILPKYGAWIRSRFEVYLKPTRPRRVDAIFITLAK</sequence>
<reference evidence="1" key="1">
    <citation type="submission" date="2019-12" db="EMBL/GenBank/DDBJ databases">
        <title>Genome sequence of Babesia ovis.</title>
        <authorList>
            <person name="Yamagishi J."/>
            <person name="Sevinc F."/>
            <person name="Xuan X."/>
        </authorList>
    </citation>
    <scope>NUCLEOTIDE SEQUENCE</scope>
    <source>
        <strain evidence="1">Selcuk</strain>
    </source>
</reference>
<evidence type="ECO:0000313" key="1">
    <source>
        <dbReference type="EMBL" id="GFE55685.1"/>
    </source>
</evidence>
<organism evidence="1 2">
    <name type="scientific">Babesia ovis</name>
    <dbReference type="NCBI Taxonomy" id="5869"/>
    <lineage>
        <taxon>Eukaryota</taxon>
        <taxon>Sar</taxon>
        <taxon>Alveolata</taxon>
        <taxon>Apicomplexa</taxon>
        <taxon>Aconoidasida</taxon>
        <taxon>Piroplasmida</taxon>
        <taxon>Babesiidae</taxon>
        <taxon>Babesia</taxon>
    </lineage>
</organism>
<accession>A0A9W5TDN5</accession>
<dbReference type="Proteomes" id="UP001057455">
    <property type="component" value="Unassembled WGS sequence"/>
</dbReference>
<evidence type="ECO:0000313" key="2">
    <source>
        <dbReference type="Proteomes" id="UP001057455"/>
    </source>
</evidence>
<protein>
    <submittedName>
        <fullName evidence="1">Ribitol-5-phosphate dehydrogenase, putative</fullName>
    </submittedName>
</protein>
<name>A0A9W5TDN5_BABOV</name>
<dbReference type="EMBL" id="BLIY01000024">
    <property type="protein sequence ID" value="GFE55685.1"/>
    <property type="molecule type" value="Genomic_DNA"/>
</dbReference>
<dbReference type="AlphaFoldDB" id="A0A9W5TDN5"/>
<proteinExistence type="predicted"/>
<comment type="caution">
    <text evidence="1">The sequence shown here is derived from an EMBL/GenBank/DDBJ whole genome shotgun (WGS) entry which is preliminary data.</text>
</comment>
<gene>
    <name evidence="1" type="ORF">BaOVIS_030890</name>
</gene>